<proteinExistence type="predicted"/>
<organism evidence="2 3">
    <name type="scientific">Crassostrea virginica</name>
    <name type="common">Eastern oyster</name>
    <dbReference type="NCBI Taxonomy" id="6565"/>
    <lineage>
        <taxon>Eukaryota</taxon>
        <taxon>Metazoa</taxon>
        <taxon>Spiralia</taxon>
        <taxon>Lophotrochozoa</taxon>
        <taxon>Mollusca</taxon>
        <taxon>Bivalvia</taxon>
        <taxon>Autobranchia</taxon>
        <taxon>Pteriomorphia</taxon>
        <taxon>Ostreida</taxon>
        <taxon>Ostreoidea</taxon>
        <taxon>Ostreidae</taxon>
        <taxon>Crassostrea</taxon>
    </lineage>
</organism>
<evidence type="ECO:0000313" key="3">
    <source>
        <dbReference type="RefSeq" id="XP_022336999.1"/>
    </source>
</evidence>
<keyword evidence="2" id="KW-1185">Reference proteome</keyword>
<dbReference type="RefSeq" id="XP_022336999.1">
    <property type="nucleotide sequence ID" value="XM_022481291.1"/>
</dbReference>
<dbReference type="OrthoDB" id="6154596at2759"/>
<gene>
    <name evidence="3" type="primary">LOC111133167</name>
</gene>
<reference evidence="3" key="1">
    <citation type="submission" date="2025-08" db="UniProtKB">
        <authorList>
            <consortium name="RefSeq"/>
        </authorList>
    </citation>
    <scope>IDENTIFICATION</scope>
    <source>
        <tissue evidence="3">Whole sample</tissue>
    </source>
</reference>
<dbReference type="KEGG" id="cvn:111133167"/>
<feature type="chain" id="PRO_5034366781" evidence="1">
    <location>
        <begin position="24"/>
        <end position="213"/>
    </location>
</feature>
<sequence>MRRHTFVVFVAVLGCLLPKQSLSANYGANTQPQTAYGSTQYQSSQWSNKANSNYDTHLLENHYNQIYQQQLYKGSPQNGFTGYGKNYNQQGVGQNWGYSGNSYSGTYSKPYSGYGKQTPYQNPQDVAVVVPPTYPGNSGWINSGYGSGSGYGFGYDIPQYGYGFQGYPLTPPISPYLFQGPSLMDKATDFIKTDTGKILGSAVLGTILYKTLG</sequence>
<evidence type="ECO:0000313" key="2">
    <source>
        <dbReference type="Proteomes" id="UP000694844"/>
    </source>
</evidence>
<accession>A0A8B8EBE4</accession>
<feature type="signal peptide" evidence="1">
    <location>
        <begin position="1"/>
        <end position="23"/>
    </location>
</feature>
<dbReference type="Proteomes" id="UP000694844">
    <property type="component" value="Chromosome 5"/>
</dbReference>
<name>A0A8B8EBE4_CRAVI</name>
<dbReference type="PROSITE" id="PS51257">
    <property type="entry name" value="PROKAR_LIPOPROTEIN"/>
    <property type="match status" value="1"/>
</dbReference>
<dbReference type="AlphaFoldDB" id="A0A8B8EBE4"/>
<protein>
    <submittedName>
        <fullName evidence="3">Heterogeneous nuclear ribonucleoprotein 1-like</fullName>
    </submittedName>
</protein>
<evidence type="ECO:0000256" key="1">
    <source>
        <dbReference type="SAM" id="SignalP"/>
    </source>
</evidence>
<keyword evidence="1" id="KW-0732">Signal</keyword>
<dbReference type="GeneID" id="111133167"/>